<dbReference type="InterPro" id="IPR036047">
    <property type="entry name" value="F-box-like_dom_sf"/>
</dbReference>
<keyword evidence="3" id="KW-1185">Reference proteome</keyword>
<dbReference type="EMBL" id="VDMD01000003">
    <property type="protein sequence ID" value="TRM67237.1"/>
    <property type="molecule type" value="Genomic_DNA"/>
</dbReference>
<evidence type="ECO:0000259" key="1">
    <source>
        <dbReference type="PROSITE" id="PS50181"/>
    </source>
</evidence>
<comment type="caution">
    <text evidence="2">The sequence shown here is derived from an EMBL/GenBank/DDBJ whole genome shotgun (WGS) entry which is preliminary data.</text>
</comment>
<feature type="domain" description="F-box" evidence="1">
    <location>
        <begin position="24"/>
        <end position="70"/>
    </location>
</feature>
<organism evidence="2 3">
    <name type="scientific">Schizophyllum amplum</name>
    <dbReference type="NCBI Taxonomy" id="97359"/>
    <lineage>
        <taxon>Eukaryota</taxon>
        <taxon>Fungi</taxon>
        <taxon>Dikarya</taxon>
        <taxon>Basidiomycota</taxon>
        <taxon>Agaricomycotina</taxon>
        <taxon>Agaricomycetes</taxon>
        <taxon>Agaricomycetidae</taxon>
        <taxon>Agaricales</taxon>
        <taxon>Schizophyllaceae</taxon>
        <taxon>Schizophyllum</taxon>
    </lineage>
</organism>
<evidence type="ECO:0000313" key="3">
    <source>
        <dbReference type="Proteomes" id="UP000320762"/>
    </source>
</evidence>
<dbReference type="AlphaFoldDB" id="A0A550CR14"/>
<reference evidence="2 3" key="1">
    <citation type="journal article" date="2019" name="New Phytol.">
        <title>Comparative genomics reveals unique wood-decay strategies and fruiting body development in the Schizophyllaceae.</title>
        <authorList>
            <person name="Almasi E."/>
            <person name="Sahu N."/>
            <person name="Krizsan K."/>
            <person name="Balint B."/>
            <person name="Kovacs G.M."/>
            <person name="Kiss B."/>
            <person name="Cseklye J."/>
            <person name="Drula E."/>
            <person name="Henrissat B."/>
            <person name="Nagy I."/>
            <person name="Chovatia M."/>
            <person name="Adam C."/>
            <person name="LaButti K."/>
            <person name="Lipzen A."/>
            <person name="Riley R."/>
            <person name="Grigoriev I.V."/>
            <person name="Nagy L.G."/>
        </authorList>
    </citation>
    <scope>NUCLEOTIDE SEQUENCE [LARGE SCALE GENOMIC DNA]</scope>
    <source>
        <strain evidence="2 3">NL-1724</strain>
    </source>
</reference>
<dbReference type="PROSITE" id="PS50181">
    <property type="entry name" value="FBOX"/>
    <property type="match status" value="1"/>
</dbReference>
<dbReference type="Gene3D" id="1.20.1280.50">
    <property type="match status" value="1"/>
</dbReference>
<dbReference type="CDD" id="cd09917">
    <property type="entry name" value="F-box_SF"/>
    <property type="match status" value="1"/>
</dbReference>
<accession>A0A550CR14</accession>
<dbReference type="Pfam" id="PF00646">
    <property type="entry name" value="F-box"/>
    <property type="match status" value="1"/>
</dbReference>
<proteinExistence type="predicted"/>
<evidence type="ECO:0000313" key="2">
    <source>
        <dbReference type="EMBL" id="TRM67237.1"/>
    </source>
</evidence>
<dbReference type="SUPFAM" id="SSF81383">
    <property type="entry name" value="F-box domain"/>
    <property type="match status" value="1"/>
</dbReference>
<dbReference type="InterPro" id="IPR001810">
    <property type="entry name" value="F-box_dom"/>
</dbReference>
<name>A0A550CR14_9AGAR</name>
<sequence>MTRRSKPKRVRHLPSESSQPQWAYAYLTILSAELWHEVFSYCPPLTLLAVRDTCRRFRDIVDRQNAWLLAHSPLLLPIPPPVPRRFMQIMKDPKKFSALRTFFGISDPWKPRAGLYGSATYTKLLFRPGRCEVCKARVDGPPTWLQSAVYICSKHCRHELFRSKTAILSPQYNYLPAHAQPFDKYLIPWLPSLAMSSGRKRSAVLLRDLKKAREEYRMHVLTAPTPEERTRRKRELFAQYARRYRLRKALKIFQCYLDLWMKQMGRKTKRISVASNYRVRKMATRKGIAVGYVRHHPVVRRTLFARTRALRLVTSTSLNKTGVFVPELKRKKKCEHCGAYVSAAKLDLHIANRHPGQLPRSRLNKATGAAEYRCQLCESHSSKYYSISSLHAHRYHRHGVRETPESLQRVSV</sequence>
<gene>
    <name evidence="2" type="ORF">BD626DRAFT_452708</name>
</gene>
<dbReference type="SMART" id="SM00256">
    <property type="entry name" value="FBOX"/>
    <property type="match status" value="1"/>
</dbReference>
<dbReference type="Proteomes" id="UP000320762">
    <property type="component" value="Unassembled WGS sequence"/>
</dbReference>
<protein>
    <recommendedName>
        <fullName evidence="1">F-box domain-containing protein</fullName>
    </recommendedName>
</protein>